<reference evidence="1 2" key="1">
    <citation type="submission" date="2024-09" db="EMBL/GenBank/DDBJ databases">
        <authorList>
            <person name="Sun Q."/>
            <person name="Mori K."/>
        </authorList>
    </citation>
    <scope>NUCLEOTIDE SEQUENCE [LARGE SCALE GENOMIC DNA]</scope>
    <source>
        <strain evidence="1 2">JCM 13519</strain>
    </source>
</reference>
<dbReference type="Gene3D" id="3.50.50.60">
    <property type="entry name" value="FAD/NAD(P)-binding domain"/>
    <property type="match status" value="1"/>
</dbReference>
<sequence length="46" mass="5182">MIHRSVVTGTMAVKHHTRWLNAMDDSLERYLHGTSQDIDTNTLAAS</sequence>
<dbReference type="Proteomes" id="UP001589536">
    <property type="component" value="Unassembled WGS sequence"/>
</dbReference>
<proteinExistence type="predicted"/>
<evidence type="ECO:0000313" key="1">
    <source>
        <dbReference type="EMBL" id="MFB9715784.1"/>
    </source>
</evidence>
<accession>A0ABV5UUA7</accession>
<name>A0ABV5UUA7_9MICC</name>
<comment type="caution">
    <text evidence="1">The sequence shown here is derived from an EMBL/GenBank/DDBJ whole genome shotgun (WGS) entry which is preliminary data.</text>
</comment>
<dbReference type="InterPro" id="IPR036188">
    <property type="entry name" value="FAD/NAD-bd_sf"/>
</dbReference>
<organism evidence="1 2">
    <name type="scientific">Arthrobacter methylotrophus</name>
    <dbReference type="NCBI Taxonomy" id="121291"/>
    <lineage>
        <taxon>Bacteria</taxon>
        <taxon>Bacillati</taxon>
        <taxon>Actinomycetota</taxon>
        <taxon>Actinomycetes</taxon>
        <taxon>Micrococcales</taxon>
        <taxon>Micrococcaceae</taxon>
        <taxon>Arthrobacter</taxon>
    </lineage>
</organism>
<dbReference type="EMBL" id="JBHMBH010000038">
    <property type="protein sequence ID" value="MFB9715784.1"/>
    <property type="molecule type" value="Genomic_DNA"/>
</dbReference>
<gene>
    <name evidence="1" type="ORF">ACFFPI_16925</name>
</gene>
<dbReference type="RefSeq" id="WP_345051231.1">
    <property type="nucleotide sequence ID" value="NZ_BAABED010000001.1"/>
</dbReference>
<protein>
    <submittedName>
        <fullName evidence="1">Uncharacterized protein</fullName>
    </submittedName>
</protein>
<keyword evidence="2" id="KW-1185">Reference proteome</keyword>
<evidence type="ECO:0000313" key="2">
    <source>
        <dbReference type="Proteomes" id="UP001589536"/>
    </source>
</evidence>